<organism evidence="5 7">
    <name type="scientific">Methanosphaera cuniculi</name>
    <dbReference type="NCBI Taxonomy" id="1077256"/>
    <lineage>
        <taxon>Archaea</taxon>
        <taxon>Methanobacteriati</taxon>
        <taxon>Methanobacteriota</taxon>
        <taxon>Methanomada group</taxon>
        <taxon>Methanobacteria</taxon>
        <taxon>Methanobacteriales</taxon>
        <taxon>Methanobacteriaceae</taxon>
        <taxon>Methanosphaera</taxon>
    </lineage>
</organism>
<dbReference type="SUPFAM" id="SSF51395">
    <property type="entry name" value="FMN-linked oxidoreductases"/>
    <property type="match status" value="1"/>
</dbReference>
<dbReference type="InterPro" id="IPR024934">
    <property type="entry name" value="Rubredoxin-like_dom"/>
</dbReference>
<dbReference type="OrthoDB" id="2837at2157"/>
<feature type="domain" description="Rubredoxin-like" evidence="4">
    <location>
        <begin position="2"/>
        <end position="40"/>
    </location>
</feature>
<comment type="similarity">
    <text evidence="1 2">Belongs to the glutamate synthase family.</text>
</comment>
<evidence type="ECO:0000313" key="7">
    <source>
        <dbReference type="Proteomes" id="UP000217528"/>
    </source>
</evidence>
<dbReference type="CDD" id="cd02808">
    <property type="entry name" value="GltS_FMN"/>
    <property type="match status" value="1"/>
</dbReference>
<dbReference type="GO" id="GO:0005506">
    <property type="term" value="F:iron ion binding"/>
    <property type="evidence" value="ECO:0007669"/>
    <property type="project" value="InterPro"/>
</dbReference>
<feature type="region of interest" description="Disordered" evidence="3">
    <location>
        <begin position="43"/>
        <end position="81"/>
    </location>
</feature>
<keyword evidence="2" id="KW-0028">Amino-acid biosynthesis</keyword>
<protein>
    <recommendedName>
        <fullName evidence="2">Archaeal glutamate synthase [NADPH]</fullName>
        <ecNumber evidence="2">1.4.1.13</ecNumber>
    </recommendedName>
</protein>
<evidence type="ECO:0000256" key="3">
    <source>
        <dbReference type="SAM" id="MobiDB-lite"/>
    </source>
</evidence>
<dbReference type="SUPFAM" id="SSF57802">
    <property type="entry name" value="Rubredoxin-like"/>
    <property type="match status" value="1"/>
</dbReference>
<comment type="cofactor">
    <cofactor evidence="2">
        <name>FMN</name>
        <dbReference type="ChEBI" id="CHEBI:58210"/>
    </cofactor>
</comment>
<keyword evidence="2" id="KW-0288">FMN</keyword>
<evidence type="ECO:0000256" key="2">
    <source>
        <dbReference type="PIRNR" id="PIRNR006429"/>
    </source>
</evidence>
<dbReference type="InterPro" id="IPR002932">
    <property type="entry name" value="Glu_synthdom"/>
</dbReference>
<dbReference type="Gene3D" id="2.20.28.10">
    <property type="match status" value="1"/>
</dbReference>
<dbReference type="PANTHER" id="PTHR43819">
    <property type="entry name" value="ARCHAEAL-TYPE GLUTAMATE SYNTHASE [NADPH]"/>
    <property type="match status" value="1"/>
</dbReference>
<evidence type="ECO:0000259" key="4">
    <source>
        <dbReference type="PROSITE" id="PS50903"/>
    </source>
</evidence>
<reference evidence="6 8" key="1">
    <citation type="submission" date="2016-04" db="EMBL/GenBank/DDBJ databases">
        <title>Genome sequence of Methanosphaera cuniculi DSM 4103.</title>
        <authorList>
            <person name="Poehlein A."/>
            <person name="Seedorf H."/>
            <person name="Daniel R."/>
        </authorList>
    </citation>
    <scope>NUCLEOTIDE SEQUENCE [LARGE SCALE GENOMIC DNA]</scope>
    <source>
        <strain evidence="6 8">DSM 4103</strain>
    </source>
</reference>
<evidence type="ECO:0000256" key="1">
    <source>
        <dbReference type="ARBA" id="ARBA00009716"/>
    </source>
</evidence>
<keyword evidence="2" id="KW-0285">Flavoprotein</keyword>
<feature type="compositionally biased region" description="Basic and acidic residues" evidence="3">
    <location>
        <begin position="56"/>
        <end position="72"/>
    </location>
</feature>
<dbReference type="InterPro" id="IPR024188">
    <property type="entry name" value="GltB"/>
</dbReference>
<dbReference type="PANTHER" id="PTHR43819:SF1">
    <property type="entry name" value="ARCHAEAL-TYPE GLUTAMATE SYNTHASE [NADPH]"/>
    <property type="match status" value="1"/>
</dbReference>
<dbReference type="CDD" id="cd00350">
    <property type="entry name" value="rubredoxin_like"/>
    <property type="match status" value="1"/>
</dbReference>
<evidence type="ECO:0000313" key="5">
    <source>
        <dbReference type="EMBL" id="PAV08130.1"/>
    </source>
</evidence>
<keyword evidence="2" id="KW-0314">Glutamate biosynthesis</keyword>
<name>A0A2A2HFP9_9EURY</name>
<dbReference type="GO" id="GO:0004355">
    <property type="term" value="F:glutamate synthase (NADPH) activity"/>
    <property type="evidence" value="ECO:0007669"/>
    <property type="project" value="UniProtKB-EC"/>
</dbReference>
<evidence type="ECO:0000313" key="8">
    <source>
        <dbReference type="Proteomes" id="UP000246004"/>
    </source>
</evidence>
<keyword evidence="2 6" id="KW-0560">Oxidoreductase</keyword>
<dbReference type="PROSITE" id="PS50903">
    <property type="entry name" value="RUBREDOXIN_LIKE"/>
    <property type="match status" value="1"/>
</dbReference>
<dbReference type="Pfam" id="PF01645">
    <property type="entry name" value="Glu_synthase"/>
    <property type="match status" value="1"/>
</dbReference>
<keyword evidence="2" id="KW-0521">NADP</keyword>
<dbReference type="Proteomes" id="UP000246004">
    <property type="component" value="Unassembled WGS sequence"/>
</dbReference>
<dbReference type="PIRSF" id="PIRSF006429">
    <property type="entry name" value="GOGAT_lg_2"/>
    <property type="match status" value="1"/>
</dbReference>
<dbReference type="RefSeq" id="WP_095608029.1">
    <property type="nucleotide sequence ID" value="NZ_CAUHCB010000006.1"/>
</dbReference>
<comment type="caution">
    <text evidence="5">The sequence shown here is derived from an EMBL/GenBank/DDBJ whole genome shotgun (WGS) entry which is preliminary data.</text>
</comment>
<sequence>MRYQCPNCGYIYDEEKEGAPLRSMKNCPVCGLSTASFIPIDENGNEITDFEEKEEVDVKETKKTQDDKKEENSNSMLSFPEKYEKNEPGIRYMDLIHDLSEYPVSVISAMATDFPMPSWDDILILGNQLNPLPLDEDAPVKTTTIIGPNAKKPLVIENPAFVSHMSFGAISEEAKEALAKGSADAKTAMCSGEGGVLPQIKDESYKYIFEYVPNQYSVTEENLKTSDAIEIKIGQATKPGMGGLLPASKVTEQIAKIRGKPVGEDILSPSTFPNIQSREDLRNVVDELRDRSNGRPIGVKIAANRIEEDLEFISYSGCDYITIDGRGGATGASPKLMRDSTSVPTIYALYRSRKYMDEHGMDQSLVITGGLRVSTDIAKALAMGADAVALATASLMSIGCQQYRACSSGTCPIGIATQDPELRKRFKVDIGAKRLTNFFNVTLEELKSISRITGHDDIHDLNISDIATFNENISNYTNIKHM</sequence>
<reference evidence="5 7" key="2">
    <citation type="journal article" date="2017" name="BMC Genomics">
        <title>Genomic analysis of methanogenic archaea reveals a shift towards energy conservation.</title>
        <authorList>
            <person name="Gilmore S.P."/>
            <person name="Henske J.K."/>
            <person name="Sexton J.A."/>
            <person name="Solomon K.V."/>
            <person name="Seppala S."/>
            <person name="Yoo J.I."/>
            <person name="Huyett L.M."/>
            <person name="Pressman A."/>
            <person name="Cogan J.Z."/>
            <person name="Kivenson V."/>
            <person name="Peng X."/>
            <person name="Tan Y."/>
            <person name="Valentine D.L."/>
            <person name="O'Malley M.A."/>
        </authorList>
    </citation>
    <scope>NUCLEOTIDE SEQUENCE [LARGE SCALE GENOMIC DNA]</scope>
    <source>
        <strain evidence="5 7">1R-7</strain>
    </source>
</reference>
<dbReference type="EMBL" id="LMVN01000002">
    <property type="protein sequence ID" value="PAV08130.1"/>
    <property type="molecule type" value="Genomic_DNA"/>
</dbReference>
<proteinExistence type="inferred from homology"/>
<dbReference type="EC" id="1.4.1.13" evidence="2"/>
<gene>
    <name evidence="6" type="primary">gltA_2</name>
    <name evidence="5" type="ORF">ASJ82_01295</name>
    <name evidence="6" type="ORF">MSCUN_12980</name>
</gene>
<comment type="catalytic activity">
    <reaction evidence="2">
        <text>2 L-glutamate + NADP(+) = L-glutamine + 2-oxoglutarate + NADPH + H(+)</text>
        <dbReference type="Rhea" id="RHEA:15501"/>
        <dbReference type="ChEBI" id="CHEBI:15378"/>
        <dbReference type="ChEBI" id="CHEBI:16810"/>
        <dbReference type="ChEBI" id="CHEBI:29985"/>
        <dbReference type="ChEBI" id="CHEBI:57783"/>
        <dbReference type="ChEBI" id="CHEBI:58349"/>
        <dbReference type="ChEBI" id="CHEBI:58359"/>
        <dbReference type="EC" id="1.4.1.13"/>
    </reaction>
</comment>
<keyword evidence="7" id="KW-1185">Reference proteome</keyword>
<evidence type="ECO:0000313" key="6">
    <source>
        <dbReference type="EMBL" id="PWL07767.1"/>
    </source>
</evidence>
<dbReference type="EMBL" id="LWMS01000044">
    <property type="protein sequence ID" value="PWL07767.1"/>
    <property type="molecule type" value="Genomic_DNA"/>
</dbReference>
<dbReference type="InterPro" id="IPR013785">
    <property type="entry name" value="Aldolase_TIM"/>
</dbReference>
<dbReference type="Proteomes" id="UP000217528">
    <property type="component" value="Unassembled WGS sequence"/>
</dbReference>
<dbReference type="GO" id="GO:0006537">
    <property type="term" value="P:glutamate biosynthetic process"/>
    <property type="evidence" value="ECO:0007669"/>
    <property type="project" value="UniProtKB-KW"/>
</dbReference>
<accession>A0A2A2HFP9</accession>
<dbReference type="AlphaFoldDB" id="A0A2A2HFP9"/>
<dbReference type="Gene3D" id="3.20.20.70">
    <property type="entry name" value="Aldolase class I"/>
    <property type="match status" value="1"/>
</dbReference>